<dbReference type="EMBL" id="JACCFS010000001">
    <property type="protein sequence ID" value="NYJ35765.1"/>
    <property type="molecule type" value="Genomic_DNA"/>
</dbReference>
<dbReference type="PANTHER" id="PTHR43477">
    <property type="entry name" value="DIHYDROANTICAPSIN 7-DEHYDROGENASE"/>
    <property type="match status" value="1"/>
</dbReference>
<dbReference type="PRINTS" id="PR00081">
    <property type="entry name" value="GDHRDH"/>
</dbReference>
<keyword evidence="2" id="KW-0560">Oxidoreductase</keyword>
<dbReference type="GO" id="GO:0016491">
    <property type="term" value="F:oxidoreductase activity"/>
    <property type="evidence" value="ECO:0007669"/>
    <property type="project" value="UniProtKB-KW"/>
</dbReference>
<dbReference type="Gene3D" id="3.40.50.720">
    <property type="entry name" value="NAD(P)-binding Rossmann-like Domain"/>
    <property type="match status" value="1"/>
</dbReference>
<dbReference type="Pfam" id="PF13561">
    <property type="entry name" value="adh_short_C2"/>
    <property type="match status" value="1"/>
</dbReference>
<comment type="similarity">
    <text evidence="1">Belongs to the short-chain dehydrogenases/reductases (SDR) family.</text>
</comment>
<dbReference type="SUPFAM" id="SSF51735">
    <property type="entry name" value="NAD(P)-binding Rossmann-fold domains"/>
    <property type="match status" value="1"/>
</dbReference>
<accession>A0A7Z0EP85</accession>
<comment type="caution">
    <text evidence="3">The sequence shown here is derived from an EMBL/GenBank/DDBJ whole genome shotgun (WGS) entry which is preliminary data.</text>
</comment>
<dbReference type="InterPro" id="IPR036291">
    <property type="entry name" value="NAD(P)-bd_dom_sf"/>
</dbReference>
<evidence type="ECO:0000313" key="4">
    <source>
        <dbReference type="Proteomes" id="UP000572051"/>
    </source>
</evidence>
<dbReference type="RefSeq" id="WP_179825132.1">
    <property type="nucleotide sequence ID" value="NZ_JACCFS010000001.1"/>
</dbReference>
<name>A0A7Z0EP85_9ACTN</name>
<evidence type="ECO:0000256" key="1">
    <source>
        <dbReference type="ARBA" id="ARBA00006484"/>
    </source>
</evidence>
<protein>
    <submittedName>
        <fullName evidence="3">Putative oxidoreductase</fullName>
    </submittedName>
</protein>
<organism evidence="3 4">
    <name type="scientific">Nocardiopsis aegyptia</name>
    <dbReference type="NCBI Taxonomy" id="220378"/>
    <lineage>
        <taxon>Bacteria</taxon>
        <taxon>Bacillati</taxon>
        <taxon>Actinomycetota</taxon>
        <taxon>Actinomycetes</taxon>
        <taxon>Streptosporangiales</taxon>
        <taxon>Nocardiopsidaceae</taxon>
        <taxon>Nocardiopsis</taxon>
    </lineage>
</organism>
<dbReference type="InterPro" id="IPR002347">
    <property type="entry name" value="SDR_fam"/>
</dbReference>
<keyword evidence="4" id="KW-1185">Reference proteome</keyword>
<gene>
    <name evidence="3" type="ORF">HNR10_003646</name>
</gene>
<sequence length="256" mass="26874">MDLGLSGKTAVVTAASGGIGGAVVRTLIEEGVRVLGADLAVSAELKDSGALTVEGDLTTAEGLDALKAAVDAEFDGVDLLVNGVGGLSDHPLGKLDDIDDEVWRKAFELNFFAPLRTTRVLQDRLREAVVNVSTSVARWPNTGPFFYSTPKSALTTLSKGLADELGARGVRVNTVSPGLIRTPLWDEYGPRLRDSYGMDMDIDEFLNGMPLLAGVTAGRWGTPQEVANLIVFLGSPAAGFITGQDCLIDGGAEKVV</sequence>
<evidence type="ECO:0000313" key="3">
    <source>
        <dbReference type="EMBL" id="NYJ35765.1"/>
    </source>
</evidence>
<dbReference type="AlphaFoldDB" id="A0A7Z0EP85"/>
<proteinExistence type="inferred from homology"/>
<dbReference type="Proteomes" id="UP000572051">
    <property type="component" value="Unassembled WGS sequence"/>
</dbReference>
<evidence type="ECO:0000256" key="2">
    <source>
        <dbReference type="ARBA" id="ARBA00023002"/>
    </source>
</evidence>
<dbReference type="InterPro" id="IPR051122">
    <property type="entry name" value="SDR_DHRS6-like"/>
</dbReference>
<dbReference type="PANTHER" id="PTHR43477:SF1">
    <property type="entry name" value="DIHYDROANTICAPSIN 7-DEHYDROGENASE"/>
    <property type="match status" value="1"/>
</dbReference>
<reference evidence="3 4" key="1">
    <citation type="submission" date="2020-07" db="EMBL/GenBank/DDBJ databases">
        <title>Sequencing the genomes of 1000 actinobacteria strains.</title>
        <authorList>
            <person name="Klenk H.-P."/>
        </authorList>
    </citation>
    <scope>NUCLEOTIDE SEQUENCE [LARGE SCALE GENOMIC DNA]</scope>
    <source>
        <strain evidence="3 4">DSM 44442</strain>
    </source>
</reference>